<evidence type="ECO:0000259" key="6">
    <source>
        <dbReference type="Pfam" id="PF00479"/>
    </source>
</evidence>
<dbReference type="Pfam" id="PF00479">
    <property type="entry name" value="G6PD_N"/>
    <property type="match status" value="1"/>
</dbReference>
<evidence type="ECO:0000256" key="1">
    <source>
        <dbReference type="ARBA" id="ARBA00004937"/>
    </source>
</evidence>
<dbReference type="PRINTS" id="PR00079">
    <property type="entry name" value="G6PDHDRGNASE"/>
</dbReference>
<dbReference type="PIRSF" id="PIRSF000110">
    <property type="entry name" value="G6PD"/>
    <property type="match status" value="1"/>
</dbReference>
<evidence type="ECO:0000256" key="2">
    <source>
        <dbReference type="ARBA" id="ARBA00022526"/>
    </source>
</evidence>
<dbReference type="AlphaFoldDB" id="A0A327ZJ26"/>
<dbReference type="PANTHER" id="PTHR23429:SF0">
    <property type="entry name" value="GLUCOSE-6-PHOSPHATE 1-DEHYDROGENASE"/>
    <property type="match status" value="1"/>
</dbReference>
<dbReference type="GO" id="GO:0009051">
    <property type="term" value="P:pentose-phosphate shunt, oxidative branch"/>
    <property type="evidence" value="ECO:0007669"/>
    <property type="project" value="TreeGrafter"/>
</dbReference>
<dbReference type="EMBL" id="QLMJ01000002">
    <property type="protein sequence ID" value="RAK42215.1"/>
    <property type="molecule type" value="Genomic_DNA"/>
</dbReference>
<protein>
    <submittedName>
        <fullName evidence="8">Glucose-6-phosphate 1-dehydrogenase</fullName>
    </submittedName>
</protein>
<dbReference type="Gene3D" id="3.30.360.10">
    <property type="entry name" value="Dihydrodipicolinate Reductase, domain 2"/>
    <property type="match status" value="1"/>
</dbReference>
<dbReference type="GO" id="GO:0004345">
    <property type="term" value="F:glucose-6-phosphate dehydrogenase activity"/>
    <property type="evidence" value="ECO:0007669"/>
    <property type="project" value="InterPro"/>
</dbReference>
<reference evidence="8 9" key="1">
    <citation type="submission" date="2018-06" db="EMBL/GenBank/DDBJ databases">
        <title>Genomic Encyclopedia of Type Strains, Phase III (KMG-III): the genomes of soil and plant-associated and newly described type strains.</title>
        <authorList>
            <person name="Whitman W."/>
        </authorList>
    </citation>
    <scope>NUCLEOTIDE SEQUENCE [LARGE SCALE GENOMIC DNA]</scope>
    <source>
        <strain evidence="8 9">CGMCC 4.7090</strain>
    </source>
</reference>
<evidence type="ECO:0000313" key="8">
    <source>
        <dbReference type="EMBL" id="RAK42215.1"/>
    </source>
</evidence>
<keyword evidence="4" id="KW-0560">Oxidoreductase</keyword>
<dbReference type="Proteomes" id="UP000249341">
    <property type="component" value="Unassembled WGS sequence"/>
</dbReference>
<keyword evidence="3" id="KW-0521">NADP</keyword>
<dbReference type="GO" id="GO:0005829">
    <property type="term" value="C:cytosol"/>
    <property type="evidence" value="ECO:0007669"/>
    <property type="project" value="TreeGrafter"/>
</dbReference>
<dbReference type="InterPro" id="IPR022674">
    <property type="entry name" value="G6P_DH_NAD-bd"/>
</dbReference>
<dbReference type="InterPro" id="IPR022675">
    <property type="entry name" value="G6P_DH_C"/>
</dbReference>
<dbReference type="Gene3D" id="3.40.50.720">
    <property type="entry name" value="NAD(P)-binding Rossmann-like Domain"/>
    <property type="match status" value="1"/>
</dbReference>
<feature type="domain" description="Glucose-6-phosphate dehydrogenase C-terminal" evidence="7">
    <location>
        <begin position="166"/>
        <end position="438"/>
    </location>
</feature>
<dbReference type="RefSeq" id="WP_111647400.1">
    <property type="nucleotide sequence ID" value="NZ_JACHWI010000003.1"/>
</dbReference>
<dbReference type="GO" id="GO:0050661">
    <property type="term" value="F:NADP binding"/>
    <property type="evidence" value="ECO:0007669"/>
    <property type="project" value="InterPro"/>
</dbReference>
<dbReference type="PANTHER" id="PTHR23429">
    <property type="entry name" value="GLUCOSE-6-PHOSPHATE 1-DEHYDROGENASE G6PD"/>
    <property type="match status" value="1"/>
</dbReference>
<dbReference type="InterPro" id="IPR036291">
    <property type="entry name" value="NAD(P)-bd_dom_sf"/>
</dbReference>
<evidence type="ECO:0000256" key="3">
    <source>
        <dbReference type="ARBA" id="ARBA00022857"/>
    </source>
</evidence>
<dbReference type="InterPro" id="IPR001282">
    <property type="entry name" value="G6P_DH"/>
</dbReference>
<keyword evidence="2" id="KW-0313">Glucose metabolism</keyword>
<feature type="domain" description="Glucose-6-phosphate dehydrogenase NAD-binding" evidence="6">
    <location>
        <begin position="7"/>
        <end position="162"/>
    </location>
</feature>
<accession>A0A327ZJ26</accession>
<dbReference type="OrthoDB" id="9802739at2"/>
<keyword evidence="9" id="KW-1185">Reference proteome</keyword>
<evidence type="ECO:0000313" key="9">
    <source>
        <dbReference type="Proteomes" id="UP000249341"/>
    </source>
</evidence>
<evidence type="ECO:0000259" key="7">
    <source>
        <dbReference type="Pfam" id="PF02781"/>
    </source>
</evidence>
<dbReference type="SUPFAM" id="SSF55347">
    <property type="entry name" value="Glyceraldehyde-3-phosphate dehydrogenase-like, C-terminal domain"/>
    <property type="match status" value="1"/>
</dbReference>
<comment type="pathway">
    <text evidence="1">Carbohydrate degradation; pentose phosphate pathway; D-ribulose 5-phosphate from D-glucose 6-phosphate (oxidative stage): step 1/3.</text>
</comment>
<evidence type="ECO:0000256" key="4">
    <source>
        <dbReference type="ARBA" id="ARBA00023002"/>
    </source>
</evidence>
<name>A0A327ZJ26_9ACTN</name>
<dbReference type="NCBIfam" id="NF009492">
    <property type="entry name" value="PRK12853.1-3"/>
    <property type="match status" value="1"/>
</dbReference>
<organism evidence="8 9">
    <name type="scientific">Actinoplanes lutulentus</name>
    <dbReference type="NCBI Taxonomy" id="1287878"/>
    <lineage>
        <taxon>Bacteria</taxon>
        <taxon>Bacillati</taxon>
        <taxon>Actinomycetota</taxon>
        <taxon>Actinomycetes</taxon>
        <taxon>Micromonosporales</taxon>
        <taxon>Micromonosporaceae</taxon>
        <taxon>Actinoplanes</taxon>
    </lineage>
</organism>
<comment type="caution">
    <text evidence="8">The sequence shown here is derived from an EMBL/GenBank/DDBJ whole genome shotgun (WGS) entry which is preliminary data.</text>
</comment>
<dbReference type="Pfam" id="PF02781">
    <property type="entry name" value="G6PD_C"/>
    <property type="match status" value="1"/>
</dbReference>
<keyword evidence="5" id="KW-0119">Carbohydrate metabolism</keyword>
<evidence type="ECO:0000256" key="5">
    <source>
        <dbReference type="ARBA" id="ARBA00023277"/>
    </source>
</evidence>
<proteinExistence type="predicted"/>
<dbReference type="GO" id="GO:0006006">
    <property type="term" value="P:glucose metabolic process"/>
    <property type="evidence" value="ECO:0007669"/>
    <property type="project" value="UniProtKB-KW"/>
</dbReference>
<sequence length="446" mass="48234">MTDQSLIILGASGDLTARLLLPGLGALLAAGHVPGLQLIGAATEDWDDARWRSRVSDSFGFSWDKTRYIQADVTKADDLRAVLAAADGPPAIFFALPPAVTARACSVLLDVDLPPGTRLVLEKPFGTSSQAAAELNSLLTRLVPEKQIHRVDHFLGKSTVLNILGLRFANRIFEPLLTSTHVASVDIVFDEDLALENRAGYYDHAGALADMIQSHLLQILGLLTMEPPTSLDAGELRDRLADVLRATHIWEGNPAAFSRRARYTAGSLQGRQLPGYAQEPGVDPSRNTETLAEVVLAVDTWRWAGVPFRLRSGKAIGDSRKEAVITFRCPPRVPDGLTGYDEHDRLRIGFGPDKLALDFNINGPGDPFVLDQVTLEAGFGPGDLPPYGEVLRGVFDNDPTLSIRADVAEQCWRIVEPVTAAWADGKVPLLEYPAGSTGLTDSLLKP</sequence>
<dbReference type="SUPFAM" id="SSF51735">
    <property type="entry name" value="NAD(P)-binding Rossmann-fold domains"/>
    <property type="match status" value="1"/>
</dbReference>
<gene>
    <name evidence="8" type="ORF">B0I29_10236</name>
</gene>